<dbReference type="Pfam" id="PF00293">
    <property type="entry name" value="NUDIX"/>
    <property type="match status" value="1"/>
</dbReference>
<dbReference type="RefSeq" id="XP_028483996.1">
    <property type="nucleotide sequence ID" value="XM_028627003.1"/>
</dbReference>
<gene>
    <name evidence="2" type="ORF">C8Q69DRAFT_289904</name>
</gene>
<organism evidence="2 3">
    <name type="scientific">Byssochlamys spectabilis</name>
    <name type="common">Paecilomyces variotii</name>
    <dbReference type="NCBI Taxonomy" id="264951"/>
    <lineage>
        <taxon>Eukaryota</taxon>
        <taxon>Fungi</taxon>
        <taxon>Dikarya</taxon>
        <taxon>Ascomycota</taxon>
        <taxon>Pezizomycotina</taxon>
        <taxon>Eurotiomycetes</taxon>
        <taxon>Eurotiomycetidae</taxon>
        <taxon>Eurotiales</taxon>
        <taxon>Thermoascaceae</taxon>
        <taxon>Paecilomyces</taxon>
    </lineage>
</organism>
<dbReference type="PROSITE" id="PS51462">
    <property type="entry name" value="NUDIX"/>
    <property type="match status" value="1"/>
</dbReference>
<keyword evidence="2" id="KW-0378">Hydrolase</keyword>
<sequence length="167" mass="18951">MAVQRSLKFLDEQRLHSRPQDLNPAKRWVIGAAIFQNSKSEDPTLLLLKRAPHETAFPNAWELPGGHVETTDETVAHSVTREVLEETSQVVSEIIGELEPMTWESKTKSNIQLNYVVTVEPGVTVKLNPDEHTEWLWAQEGQIDSLFMTEEMIKVVKNAFKFAAQSL</sequence>
<dbReference type="Gene3D" id="3.90.79.10">
    <property type="entry name" value="Nucleoside Triphosphate Pyrophosphohydrolase"/>
    <property type="match status" value="1"/>
</dbReference>
<evidence type="ECO:0000259" key="1">
    <source>
        <dbReference type="PROSITE" id="PS51462"/>
    </source>
</evidence>
<dbReference type="InterPro" id="IPR000086">
    <property type="entry name" value="NUDIX_hydrolase_dom"/>
</dbReference>
<dbReference type="PANTHER" id="PTHR43736:SF1">
    <property type="entry name" value="DIHYDRONEOPTERIN TRIPHOSPHATE DIPHOSPHATASE"/>
    <property type="match status" value="1"/>
</dbReference>
<comment type="caution">
    <text evidence="2">The sequence shown here is derived from an EMBL/GenBank/DDBJ whole genome shotgun (WGS) entry which is preliminary data.</text>
</comment>
<protein>
    <submittedName>
        <fullName evidence="2">NUDIX hydrolase domain-like protein</fullName>
    </submittedName>
</protein>
<dbReference type="SUPFAM" id="SSF55811">
    <property type="entry name" value="Nudix"/>
    <property type="match status" value="1"/>
</dbReference>
<dbReference type="CDD" id="cd02883">
    <property type="entry name" value="NUDIX_Hydrolase"/>
    <property type="match status" value="1"/>
</dbReference>
<dbReference type="GO" id="GO:0016787">
    <property type="term" value="F:hydrolase activity"/>
    <property type="evidence" value="ECO:0007669"/>
    <property type="project" value="UniProtKB-KW"/>
</dbReference>
<dbReference type="VEuPathDB" id="FungiDB:C8Q69DRAFT_289904"/>
<dbReference type="STRING" id="264951.A0A443HRC8"/>
<dbReference type="AlphaFoldDB" id="A0A443HRC8"/>
<name>A0A443HRC8_BYSSP</name>
<reference evidence="2 3" key="1">
    <citation type="journal article" date="2018" name="Front. Microbiol.">
        <title>Genomic and genetic insights into a cosmopolitan fungus, Paecilomyces variotii (Eurotiales).</title>
        <authorList>
            <person name="Urquhart A.S."/>
            <person name="Mondo S.J."/>
            <person name="Makela M.R."/>
            <person name="Hane J.K."/>
            <person name="Wiebenga A."/>
            <person name="He G."/>
            <person name="Mihaltcheva S."/>
            <person name="Pangilinan J."/>
            <person name="Lipzen A."/>
            <person name="Barry K."/>
            <person name="de Vries R.P."/>
            <person name="Grigoriev I.V."/>
            <person name="Idnurm A."/>
        </authorList>
    </citation>
    <scope>NUCLEOTIDE SEQUENCE [LARGE SCALE GENOMIC DNA]</scope>
    <source>
        <strain evidence="2 3">CBS 101075</strain>
    </source>
</reference>
<dbReference type="PANTHER" id="PTHR43736">
    <property type="entry name" value="ADP-RIBOSE PYROPHOSPHATASE"/>
    <property type="match status" value="1"/>
</dbReference>
<accession>A0A443HRC8</accession>
<proteinExistence type="predicted"/>
<evidence type="ECO:0000313" key="3">
    <source>
        <dbReference type="Proteomes" id="UP000283841"/>
    </source>
</evidence>
<dbReference type="InterPro" id="IPR015797">
    <property type="entry name" value="NUDIX_hydrolase-like_dom_sf"/>
</dbReference>
<evidence type="ECO:0000313" key="2">
    <source>
        <dbReference type="EMBL" id="RWQ94351.1"/>
    </source>
</evidence>
<dbReference type="GeneID" id="39596280"/>
<dbReference type="EMBL" id="RCNU01000007">
    <property type="protein sequence ID" value="RWQ94351.1"/>
    <property type="molecule type" value="Genomic_DNA"/>
</dbReference>
<dbReference type="Proteomes" id="UP000283841">
    <property type="component" value="Unassembled WGS sequence"/>
</dbReference>
<keyword evidence="3" id="KW-1185">Reference proteome</keyword>
<feature type="domain" description="Nudix hydrolase" evidence="1">
    <location>
        <begin position="25"/>
        <end position="160"/>
    </location>
</feature>